<proteinExistence type="predicted"/>
<reference evidence="1" key="1">
    <citation type="journal article" date="2017" name="Nature">
        <title>The sunflower genome provides insights into oil metabolism, flowering and Asterid evolution.</title>
        <authorList>
            <person name="Badouin H."/>
            <person name="Gouzy J."/>
            <person name="Grassa C.J."/>
            <person name="Murat F."/>
            <person name="Staton S.E."/>
            <person name="Cottret L."/>
            <person name="Lelandais-Briere C."/>
            <person name="Owens G.L."/>
            <person name="Carrere S."/>
            <person name="Mayjonade B."/>
            <person name="Legrand L."/>
            <person name="Gill N."/>
            <person name="Kane N.C."/>
            <person name="Bowers J.E."/>
            <person name="Hubner S."/>
            <person name="Bellec A."/>
            <person name="Berard A."/>
            <person name="Berges H."/>
            <person name="Blanchet N."/>
            <person name="Boniface M.C."/>
            <person name="Brunel D."/>
            <person name="Catrice O."/>
            <person name="Chaidir N."/>
            <person name="Claudel C."/>
            <person name="Donnadieu C."/>
            <person name="Faraut T."/>
            <person name="Fievet G."/>
            <person name="Helmstetter N."/>
            <person name="King M."/>
            <person name="Knapp S.J."/>
            <person name="Lai Z."/>
            <person name="Le Paslier M.C."/>
            <person name="Lippi Y."/>
            <person name="Lorenzon L."/>
            <person name="Mandel J.R."/>
            <person name="Marage G."/>
            <person name="Marchand G."/>
            <person name="Marquand E."/>
            <person name="Bret-Mestries E."/>
            <person name="Morien E."/>
            <person name="Nambeesan S."/>
            <person name="Nguyen T."/>
            <person name="Pegot-Espagnet P."/>
            <person name="Pouilly N."/>
            <person name="Raftis F."/>
            <person name="Sallet E."/>
            <person name="Schiex T."/>
            <person name="Thomas J."/>
            <person name="Vandecasteele C."/>
            <person name="Vares D."/>
            <person name="Vear F."/>
            <person name="Vautrin S."/>
            <person name="Crespi M."/>
            <person name="Mangin B."/>
            <person name="Burke J.M."/>
            <person name="Salse J."/>
            <person name="Munos S."/>
            <person name="Vincourt P."/>
            <person name="Rieseberg L.H."/>
            <person name="Langlade N.B."/>
        </authorList>
    </citation>
    <scope>NUCLEOTIDE SEQUENCE</scope>
    <source>
        <tissue evidence="1">Leaves</tissue>
    </source>
</reference>
<comment type="caution">
    <text evidence="1">The sequence shown here is derived from an EMBL/GenBank/DDBJ whole genome shotgun (WGS) entry which is preliminary data.</text>
</comment>
<reference evidence="1" key="2">
    <citation type="submission" date="2020-06" db="EMBL/GenBank/DDBJ databases">
        <title>Helianthus annuus Genome sequencing and assembly Release 2.</title>
        <authorList>
            <person name="Gouzy J."/>
            <person name="Langlade N."/>
            <person name="Munos S."/>
        </authorList>
    </citation>
    <scope>NUCLEOTIDE SEQUENCE</scope>
    <source>
        <tissue evidence="1">Leaves</tissue>
    </source>
</reference>
<dbReference type="Proteomes" id="UP000215914">
    <property type="component" value="Unassembled WGS sequence"/>
</dbReference>
<protein>
    <submittedName>
        <fullName evidence="1">Uncharacterized protein</fullName>
    </submittedName>
</protein>
<evidence type="ECO:0000313" key="1">
    <source>
        <dbReference type="EMBL" id="KAF5790571.1"/>
    </source>
</evidence>
<dbReference type="EMBL" id="MNCJ02000324">
    <property type="protein sequence ID" value="KAF5790571.1"/>
    <property type="molecule type" value="Genomic_DNA"/>
</dbReference>
<gene>
    <name evidence="1" type="ORF">HanXRQr2_Chr09g0384761</name>
</gene>
<keyword evidence="2" id="KW-1185">Reference proteome</keyword>
<dbReference type="AlphaFoldDB" id="A0A9K3I5B7"/>
<name>A0A9K3I5B7_HELAN</name>
<accession>A0A9K3I5B7</accession>
<dbReference type="Gramene" id="mRNA:HanXRQr2_Chr09g0384761">
    <property type="protein sequence ID" value="CDS:HanXRQr2_Chr09g0384761.1"/>
    <property type="gene ID" value="HanXRQr2_Chr09g0384761"/>
</dbReference>
<sequence>MFCIVNEEACWNNSYQIIGCNKFSSKKMVFGCISKLTLRARNKTKLDHKARPL</sequence>
<organism evidence="1 2">
    <name type="scientific">Helianthus annuus</name>
    <name type="common">Common sunflower</name>
    <dbReference type="NCBI Taxonomy" id="4232"/>
    <lineage>
        <taxon>Eukaryota</taxon>
        <taxon>Viridiplantae</taxon>
        <taxon>Streptophyta</taxon>
        <taxon>Embryophyta</taxon>
        <taxon>Tracheophyta</taxon>
        <taxon>Spermatophyta</taxon>
        <taxon>Magnoliopsida</taxon>
        <taxon>eudicotyledons</taxon>
        <taxon>Gunneridae</taxon>
        <taxon>Pentapetalae</taxon>
        <taxon>asterids</taxon>
        <taxon>campanulids</taxon>
        <taxon>Asterales</taxon>
        <taxon>Asteraceae</taxon>
        <taxon>Asteroideae</taxon>
        <taxon>Heliantheae alliance</taxon>
        <taxon>Heliantheae</taxon>
        <taxon>Helianthus</taxon>
    </lineage>
</organism>
<evidence type="ECO:0000313" key="2">
    <source>
        <dbReference type="Proteomes" id="UP000215914"/>
    </source>
</evidence>